<dbReference type="PANTHER" id="PTHR12903">
    <property type="entry name" value="MITOCHONDRIAL RIBOSOMAL PROTEIN L24"/>
    <property type="match status" value="1"/>
</dbReference>
<dbReference type="PROSITE" id="PS01108">
    <property type="entry name" value="RIBOSOMAL_L24"/>
    <property type="match status" value="1"/>
</dbReference>
<dbReference type="InterPro" id="IPR003256">
    <property type="entry name" value="Ribosomal_uL24"/>
</dbReference>
<protein>
    <submittedName>
        <fullName evidence="5">39S ribosomal protein L24, mitochondrial</fullName>
    </submittedName>
</protein>
<accession>A0A210Q339</accession>
<name>A0A210Q339_MIZYE</name>
<dbReference type="InterPro" id="IPR005825">
    <property type="entry name" value="Ribosomal_uL24_CS"/>
</dbReference>
<dbReference type="GO" id="GO:0006412">
    <property type="term" value="P:translation"/>
    <property type="evidence" value="ECO:0007669"/>
    <property type="project" value="InterPro"/>
</dbReference>
<dbReference type="GO" id="GO:0003723">
    <property type="term" value="F:RNA binding"/>
    <property type="evidence" value="ECO:0007669"/>
    <property type="project" value="InterPro"/>
</dbReference>
<evidence type="ECO:0000256" key="2">
    <source>
        <dbReference type="ARBA" id="ARBA00022980"/>
    </source>
</evidence>
<dbReference type="STRING" id="6573.A0A210Q339"/>
<keyword evidence="6" id="KW-1185">Reference proteome</keyword>
<dbReference type="GO" id="GO:1990904">
    <property type="term" value="C:ribonucleoprotein complex"/>
    <property type="evidence" value="ECO:0007669"/>
    <property type="project" value="UniProtKB-KW"/>
</dbReference>
<dbReference type="InterPro" id="IPR057264">
    <property type="entry name" value="Ribosomal_uL24_C"/>
</dbReference>
<dbReference type="NCBIfam" id="TIGR01079">
    <property type="entry name" value="rplX_bact"/>
    <property type="match status" value="1"/>
</dbReference>
<evidence type="ECO:0000259" key="4">
    <source>
        <dbReference type="Pfam" id="PF17136"/>
    </source>
</evidence>
<dbReference type="SUPFAM" id="SSF50104">
    <property type="entry name" value="Translation proteins SH3-like domain"/>
    <property type="match status" value="1"/>
</dbReference>
<comment type="caution">
    <text evidence="5">The sequence shown here is derived from an EMBL/GenBank/DDBJ whole genome shotgun (WGS) entry which is preliminary data.</text>
</comment>
<evidence type="ECO:0000313" key="5">
    <source>
        <dbReference type="EMBL" id="OWF43161.1"/>
    </source>
</evidence>
<evidence type="ECO:0000256" key="1">
    <source>
        <dbReference type="ARBA" id="ARBA00010618"/>
    </source>
</evidence>
<evidence type="ECO:0000313" key="6">
    <source>
        <dbReference type="Proteomes" id="UP000242188"/>
    </source>
</evidence>
<reference evidence="5 6" key="1">
    <citation type="journal article" date="2017" name="Nat. Ecol. Evol.">
        <title>Scallop genome provides insights into evolution of bilaterian karyotype and development.</title>
        <authorList>
            <person name="Wang S."/>
            <person name="Zhang J."/>
            <person name="Jiao W."/>
            <person name="Li J."/>
            <person name="Xun X."/>
            <person name="Sun Y."/>
            <person name="Guo X."/>
            <person name="Huan P."/>
            <person name="Dong B."/>
            <person name="Zhang L."/>
            <person name="Hu X."/>
            <person name="Sun X."/>
            <person name="Wang J."/>
            <person name="Zhao C."/>
            <person name="Wang Y."/>
            <person name="Wang D."/>
            <person name="Huang X."/>
            <person name="Wang R."/>
            <person name="Lv J."/>
            <person name="Li Y."/>
            <person name="Zhang Z."/>
            <person name="Liu B."/>
            <person name="Lu W."/>
            <person name="Hui Y."/>
            <person name="Liang J."/>
            <person name="Zhou Z."/>
            <person name="Hou R."/>
            <person name="Li X."/>
            <person name="Liu Y."/>
            <person name="Li H."/>
            <person name="Ning X."/>
            <person name="Lin Y."/>
            <person name="Zhao L."/>
            <person name="Xing Q."/>
            <person name="Dou J."/>
            <person name="Li Y."/>
            <person name="Mao J."/>
            <person name="Guo H."/>
            <person name="Dou H."/>
            <person name="Li T."/>
            <person name="Mu C."/>
            <person name="Jiang W."/>
            <person name="Fu Q."/>
            <person name="Fu X."/>
            <person name="Miao Y."/>
            <person name="Liu J."/>
            <person name="Yu Q."/>
            <person name="Li R."/>
            <person name="Liao H."/>
            <person name="Li X."/>
            <person name="Kong Y."/>
            <person name="Jiang Z."/>
            <person name="Chourrout D."/>
            <person name="Li R."/>
            <person name="Bao Z."/>
        </authorList>
    </citation>
    <scope>NUCLEOTIDE SEQUENCE [LARGE SCALE GENOMIC DNA]</scope>
    <source>
        <strain evidence="5 6">PY_sf001</strain>
    </source>
</reference>
<dbReference type="Proteomes" id="UP000242188">
    <property type="component" value="Unassembled WGS sequence"/>
</dbReference>
<dbReference type="AlphaFoldDB" id="A0A210Q339"/>
<dbReference type="InterPro" id="IPR014722">
    <property type="entry name" value="Rib_uL2_dom2"/>
</dbReference>
<dbReference type="EMBL" id="NEDP02005158">
    <property type="protein sequence ID" value="OWF43161.1"/>
    <property type="molecule type" value="Genomic_DNA"/>
</dbReference>
<keyword evidence="2 5" id="KW-0689">Ribosomal protein</keyword>
<feature type="domain" description="Large ribosomal subunit protein uL24 C-terminal" evidence="4">
    <location>
        <begin position="133"/>
        <end position="183"/>
    </location>
</feature>
<dbReference type="GO" id="GO:0003735">
    <property type="term" value="F:structural constituent of ribosome"/>
    <property type="evidence" value="ECO:0007669"/>
    <property type="project" value="InterPro"/>
</dbReference>
<keyword evidence="3" id="KW-0687">Ribonucleoprotein</keyword>
<comment type="similarity">
    <text evidence="1">Belongs to the universal ribosomal protein uL24 family.</text>
</comment>
<gene>
    <name evidence="5" type="ORF">KP79_PYT14839</name>
</gene>
<dbReference type="InterPro" id="IPR041988">
    <property type="entry name" value="Ribosomal_uL24_KOW"/>
</dbReference>
<proteinExistence type="inferred from homology"/>
<dbReference type="Gene3D" id="2.30.30.30">
    <property type="match status" value="1"/>
</dbReference>
<dbReference type="CDD" id="cd06089">
    <property type="entry name" value="KOW_RPL26"/>
    <property type="match status" value="1"/>
</dbReference>
<dbReference type="InterPro" id="IPR008991">
    <property type="entry name" value="Translation_prot_SH3-like_sf"/>
</dbReference>
<dbReference type="GO" id="GO:0005840">
    <property type="term" value="C:ribosome"/>
    <property type="evidence" value="ECO:0007669"/>
    <property type="project" value="UniProtKB-KW"/>
</dbReference>
<dbReference type="OrthoDB" id="359154at2759"/>
<evidence type="ECO:0000256" key="3">
    <source>
        <dbReference type="ARBA" id="ARBA00023274"/>
    </source>
</evidence>
<organism evidence="5 6">
    <name type="scientific">Mizuhopecten yessoensis</name>
    <name type="common">Japanese scallop</name>
    <name type="synonym">Patinopecten yessoensis</name>
    <dbReference type="NCBI Taxonomy" id="6573"/>
    <lineage>
        <taxon>Eukaryota</taxon>
        <taxon>Metazoa</taxon>
        <taxon>Spiralia</taxon>
        <taxon>Lophotrochozoa</taxon>
        <taxon>Mollusca</taxon>
        <taxon>Bivalvia</taxon>
        <taxon>Autobranchia</taxon>
        <taxon>Pteriomorphia</taxon>
        <taxon>Pectinida</taxon>
        <taxon>Pectinoidea</taxon>
        <taxon>Pectinidae</taxon>
        <taxon>Mizuhopecten</taxon>
    </lineage>
</organism>
<dbReference type="Pfam" id="PF17136">
    <property type="entry name" value="ribosomal_L24"/>
    <property type="match status" value="1"/>
</dbReference>
<sequence length="252" mass="29017">MRLTIVLLKDSSKYVKRYLERTMQDSLGKKKWKPHTGWVPVHGEYKSSKWFYAGQPVWSEQANVSYARKVKTPPLQPIKQQNIYEDDLVEVLVGIDKGKQGHVLRLAKERNWCFVQGLHLAYRLIPGKTPTDPGKLTVREKPLLVTTEVGLVDPSDSKPTEFEWRFTEDGEKVRVSNRTGRIIPIPTIVEDDIALDVGARKSVYKMGNRDTAKDDVHEVTFEPKLATFEEDILESMGIKEEENKDAPKTYWY</sequence>